<dbReference type="Proteomes" id="UP000065521">
    <property type="component" value="Unassembled WGS sequence"/>
</dbReference>
<evidence type="ECO:0000313" key="1">
    <source>
        <dbReference type="EMBL" id="KUZ88126.1"/>
    </source>
</evidence>
<dbReference type="NCBIfam" id="TIGR03344">
    <property type="entry name" value="VI_effect_Hcp1"/>
    <property type="match status" value="1"/>
</dbReference>
<name>A0A102LJZ6_9BURK</name>
<dbReference type="RefSeq" id="WP_059634948.1">
    <property type="nucleotide sequence ID" value="NZ_JBGRUR010000009.1"/>
</dbReference>
<dbReference type="AlphaFoldDB" id="A0A102LJZ6"/>
<dbReference type="InterPro" id="IPR053165">
    <property type="entry name" value="HSI-I_assembly_Hcp1"/>
</dbReference>
<dbReference type="InterPro" id="IPR008514">
    <property type="entry name" value="T6SS_Hcp"/>
</dbReference>
<dbReference type="Pfam" id="PF05638">
    <property type="entry name" value="T6SS_HCP"/>
    <property type="match status" value="1"/>
</dbReference>
<reference evidence="1 2" key="1">
    <citation type="submission" date="2015-11" db="EMBL/GenBank/DDBJ databases">
        <title>Expanding the genomic diversity of Burkholderia species for the development of highly accurate diagnostics.</title>
        <authorList>
            <person name="Sahl J."/>
            <person name="Keim P."/>
            <person name="Wagner D."/>
        </authorList>
    </citation>
    <scope>NUCLEOTIDE SEQUENCE [LARGE SCALE GENOMIC DNA]</scope>
    <source>
        <strain evidence="1 2">RF32-BP4</strain>
    </source>
</reference>
<organism evidence="1 2">
    <name type="scientific">Burkholderia ubonensis</name>
    <dbReference type="NCBI Taxonomy" id="101571"/>
    <lineage>
        <taxon>Bacteria</taxon>
        <taxon>Pseudomonadati</taxon>
        <taxon>Pseudomonadota</taxon>
        <taxon>Betaproteobacteria</taxon>
        <taxon>Burkholderiales</taxon>
        <taxon>Burkholderiaceae</taxon>
        <taxon>Burkholderia</taxon>
        <taxon>Burkholderia cepacia complex</taxon>
    </lineage>
</organism>
<accession>A0A102LJZ6</accession>
<dbReference type="PANTHER" id="PTHR36152:SF5">
    <property type="entry name" value="PROTEIN HCP1"/>
    <property type="match status" value="1"/>
</dbReference>
<evidence type="ECO:0000313" key="2">
    <source>
        <dbReference type="Proteomes" id="UP000065521"/>
    </source>
</evidence>
<dbReference type="SUPFAM" id="SSF141452">
    <property type="entry name" value="Hcp1-like"/>
    <property type="match status" value="1"/>
</dbReference>
<dbReference type="InterPro" id="IPR036624">
    <property type="entry name" value="Hcp1-lik_sf"/>
</dbReference>
<gene>
    <name evidence="1" type="ORF">WI38_20895</name>
</gene>
<proteinExistence type="predicted"/>
<sequence>MAQDIFLRLTGIAGESMDASHSNEIEVLTWDWSVSQQSNMHMGSGGGAGRCTVDDLTFEHYIDRATPNLVQYCLTGKHIEHAVLVMRKAGGAPLEYLTITMEDVLITQVKPVSNTNMRVPREEVRLSFARVRQEYVVQNSRGGNAGAVSMGYDIKANKAI</sequence>
<dbReference type="EMBL" id="LOTN01000038">
    <property type="protein sequence ID" value="KUZ88126.1"/>
    <property type="molecule type" value="Genomic_DNA"/>
</dbReference>
<dbReference type="PANTHER" id="PTHR36152">
    <property type="entry name" value="CYTOPLASMIC PROTEIN-RELATED"/>
    <property type="match status" value="1"/>
</dbReference>
<dbReference type="Gene3D" id="2.30.110.20">
    <property type="entry name" value="Hcp1-like"/>
    <property type="match status" value="1"/>
</dbReference>
<protein>
    <submittedName>
        <fullName evidence="1">Hcp1 family type VI secretion system effector</fullName>
    </submittedName>
</protein>
<comment type="caution">
    <text evidence="1">The sequence shown here is derived from an EMBL/GenBank/DDBJ whole genome shotgun (WGS) entry which is preliminary data.</text>
</comment>